<keyword evidence="2" id="KW-1185">Reference proteome</keyword>
<protein>
    <submittedName>
        <fullName evidence="1">Uncharacterized protein</fullName>
    </submittedName>
</protein>
<comment type="caution">
    <text evidence="1">The sequence shown here is derived from an EMBL/GenBank/DDBJ whole genome shotgun (WGS) entry which is preliminary data.</text>
</comment>
<dbReference type="Proteomes" id="UP001530315">
    <property type="component" value="Unassembled WGS sequence"/>
</dbReference>
<proteinExistence type="predicted"/>
<evidence type="ECO:0000313" key="2">
    <source>
        <dbReference type="Proteomes" id="UP001530315"/>
    </source>
</evidence>
<sequence>MAKDGSSSKNQQVSTNTTESADLLLLLPQLYTFQKPRQKRSATRRLRKPRYYWQSHENLRRELHLFWEELNVRVDPDRPPPIPSEHLLNHFDRNDLRWGITQMGGRDNVSHMLGGAKIIPGKWIEAIELDEVKKLLPLINQHGPKKRSNASLQHIHQNATDIVTSVPSVPSAKHNNSAGTQAKEFWSKDKVIKELYLSVEAIATCTILSDLTLLDVCMSRYQYLESYRENKQRPAVWMPRLAELKDSHSKLFNACSRFKTLSYMLTLYSSFSSSDEFDNREIHSVAGLVPFREWRYFESQLQLFVELEFYLNLYHNNSEEFFPDPAVVLMHGHKQLHDLIRIHGGKTMLAQKFDMKCAWNTCDADVDNKSISNPTSPIPHRDISNPSRYLSWGHFSVRFAIQLLQFIRSQYLLLNPPLSSTHISMPSESDLLRCGQDNLAAQVERYGGYENVARKLGLHFFDEKSQQMEERSFKAAKLLWKNRHGSTLLSNSRDENTSRLKRKGLAWDEDLVVGELLAYVQVNMTKRSLPSNVMPRFHHLDEDDRSDLKRAISKFGGVKFIANKANLIHAKCLKLD</sequence>
<evidence type="ECO:0000313" key="1">
    <source>
        <dbReference type="EMBL" id="KAL3787732.1"/>
    </source>
</evidence>
<organism evidence="1 2">
    <name type="scientific">Stephanodiscus triporus</name>
    <dbReference type="NCBI Taxonomy" id="2934178"/>
    <lineage>
        <taxon>Eukaryota</taxon>
        <taxon>Sar</taxon>
        <taxon>Stramenopiles</taxon>
        <taxon>Ochrophyta</taxon>
        <taxon>Bacillariophyta</taxon>
        <taxon>Coscinodiscophyceae</taxon>
        <taxon>Thalassiosirophycidae</taxon>
        <taxon>Stephanodiscales</taxon>
        <taxon>Stephanodiscaceae</taxon>
        <taxon>Stephanodiscus</taxon>
    </lineage>
</organism>
<dbReference type="AlphaFoldDB" id="A0ABD3PJ07"/>
<name>A0ABD3PJ07_9STRA</name>
<accession>A0ABD3PJ07</accession>
<reference evidence="1 2" key="1">
    <citation type="submission" date="2024-10" db="EMBL/GenBank/DDBJ databases">
        <title>Updated reference genomes for cyclostephanoid diatoms.</title>
        <authorList>
            <person name="Roberts W.R."/>
            <person name="Alverson A.J."/>
        </authorList>
    </citation>
    <scope>NUCLEOTIDE SEQUENCE [LARGE SCALE GENOMIC DNA]</scope>
    <source>
        <strain evidence="1 2">AJA276-08</strain>
    </source>
</reference>
<gene>
    <name evidence="1" type="ORF">ACHAW5_002100</name>
</gene>
<dbReference type="EMBL" id="JALLAZ020000763">
    <property type="protein sequence ID" value="KAL3787732.1"/>
    <property type="molecule type" value="Genomic_DNA"/>
</dbReference>